<dbReference type="PANTHER" id="PTHR42891">
    <property type="entry name" value="D-GLYCERO-BETA-D-MANNO-HEPTOSE-1,7-BISPHOSPHATE 7-PHOSPHATASE"/>
    <property type="match status" value="1"/>
</dbReference>
<accession>A0AAW5EJQ1</accession>
<sequence length="73" mass="8848">MKRKALFLDREGIINIDKKYIYKIQDFEFCDGIFELCRYFLAQKYLLFVATNQSGIARGYYTQEDFFKLCDFM</sequence>
<dbReference type="Gene3D" id="3.40.50.1000">
    <property type="entry name" value="HAD superfamily/HAD-like"/>
    <property type="match status" value="1"/>
</dbReference>
<dbReference type="SUPFAM" id="SSF56784">
    <property type="entry name" value="HAD-like"/>
    <property type="match status" value="1"/>
</dbReference>
<evidence type="ECO:0000313" key="2">
    <source>
        <dbReference type="Proteomes" id="UP001199644"/>
    </source>
</evidence>
<feature type="non-terminal residue" evidence="1">
    <location>
        <position position="73"/>
    </location>
</feature>
<dbReference type="InterPro" id="IPR004446">
    <property type="entry name" value="Heptose_bisP_phosphatase"/>
</dbReference>
<dbReference type="Proteomes" id="UP001199644">
    <property type="component" value="Unassembled WGS sequence"/>
</dbReference>
<name>A0AAW5EJQ1_CAMJU</name>
<protein>
    <submittedName>
        <fullName evidence="1">D,D-heptose 1,7-bisphosphate phosphatase</fullName>
    </submittedName>
</protein>
<gene>
    <name evidence="1" type="ORF">LZC39_14265</name>
</gene>
<dbReference type="EMBL" id="JAJUOL010000797">
    <property type="protein sequence ID" value="MCH3853254.1"/>
    <property type="molecule type" value="Genomic_DNA"/>
</dbReference>
<proteinExistence type="predicted"/>
<dbReference type="InterPro" id="IPR023214">
    <property type="entry name" value="HAD_sf"/>
</dbReference>
<dbReference type="PANTHER" id="PTHR42891:SF1">
    <property type="entry name" value="D-GLYCERO-BETA-D-MANNO-HEPTOSE-1,7-BISPHOSPHATE 7-PHOSPHATASE"/>
    <property type="match status" value="1"/>
</dbReference>
<dbReference type="InterPro" id="IPR036412">
    <property type="entry name" value="HAD-like_sf"/>
</dbReference>
<dbReference type="GO" id="GO:0016791">
    <property type="term" value="F:phosphatase activity"/>
    <property type="evidence" value="ECO:0007669"/>
    <property type="project" value="InterPro"/>
</dbReference>
<organism evidence="1 2">
    <name type="scientific">Campylobacter jejuni</name>
    <dbReference type="NCBI Taxonomy" id="197"/>
    <lineage>
        <taxon>Bacteria</taxon>
        <taxon>Pseudomonadati</taxon>
        <taxon>Campylobacterota</taxon>
        <taxon>Epsilonproteobacteria</taxon>
        <taxon>Campylobacterales</taxon>
        <taxon>Campylobacteraceae</taxon>
        <taxon>Campylobacter</taxon>
    </lineage>
</organism>
<dbReference type="AlphaFoldDB" id="A0AAW5EJQ1"/>
<evidence type="ECO:0000313" key="1">
    <source>
        <dbReference type="EMBL" id="MCH3853254.1"/>
    </source>
</evidence>
<reference evidence="1" key="1">
    <citation type="submission" date="2021-12" db="EMBL/GenBank/DDBJ databases">
        <title>Prevalence of phenicol resistance gene fexA in Campylobacter isolated from poultry supply chain.</title>
        <authorList>
            <person name="Tang B."/>
            <person name="Zheng X."/>
            <person name="Lin J."/>
            <person name="Lin R."/>
            <person name="Yang H."/>
            <person name="Shen Z."/>
            <person name="Xia F."/>
        </authorList>
    </citation>
    <scope>NUCLEOTIDE SEQUENCE</scope>
    <source>
        <strain evidence="1">CJHN2011004</strain>
    </source>
</reference>
<dbReference type="GO" id="GO:0005975">
    <property type="term" value="P:carbohydrate metabolic process"/>
    <property type="evidence" value="ECO:0007669"/>
    <property type="project" value="InterPro"/>
</dbReference>
<comment type="caution">
    <text evidence="1">The sequence shown here is derived from an EMBL/GenBank/DDBJ whole genome shotgun (WGS) entry which is preliminary data.</text>
</comment>